<evidence type="ECO:0000259" key="3">
    <source>
        <dbReference type="PROSITE" id="PS50213"/>
    </source>
</evidence>
<keyword evidence="5" id="KW-1185">Reference proteome</keyword>
<reference evidence="4 5" key="1">
    <citation type="submission" date="2019-04" db="EMBL/GenBank/DDBJ databases">
        <title>High contiguity whole genome sequence and gene annotation resource for two Venturia nashicola isolates.</title>
        <authorList>
            <person name="Prokchorchik M."/>
            <person name="Won K."/>
            <person name="Lee Y."/>
            <person name="Choi E.D."/>
            <person name="Segonzac C."/>
            <person name="Sohn K.H."/>
        </authorList>
    </citation>
    <scope>NUCLEOTIDE SEQUENCE [LARGE SCALE GENOMIC DNA]</scope>
    <source>
        <strain evidence="4 5">PRI2</strain>
    </source>
</reference>
<feature type="chain" id="PRO_5021451838" evidence="2">
    <location>
        <begin position="18"/>
        <end position="396"/>
    </location>
</feature>
<feature type="domain" description="FAS1" evidence="3">
    <location>
        <begin position="19"/>
        <end position="272"/>
    </location>
</feature>
<keyword evidence="1" id="KW-0812">Transmembrane</keyword>
<dbReference type="Gene3D" id="2.30.180.10">
    <property type="entry name" value="FAS1 domain"/>
    <property type="match status" value="2"/>
</dbReference>
<feature type="signal peptide" evidence="2">
    <location>
        <begin position="1"/>
        <end position="17"/>
    </location>
</feature>
<dbReference type="SMART" id="SM00554">
    <property type="entry name" value="FAS1"/>
    <property type="match status" value="2"/>
</dbReference>
<accession>A0A4Z1NT02</accession>
<evidence type="ECO:0000313" key="4">
    <source>
        <dbReference type="EMBL" id="TID17968.1"/>
    </source>
</evidence>
<name>A0A4Z1NT02_9PEZI</name>
<dbReference type="EMBL" id="SNSC02000015">
    <property type="protein sequence ID" value="TID17968.1"/>
    <property type="molecule type" value="Genomic_DNA"/>
</dbReference>
<keyword evidence="1" id="KW-1133">Transmembrane helix</keyword>
<dbReference type="Pfam" id="PF02469">
    <property type="entry name" value="Fasciclin"/>
    <property type="match status" value="2"/>
</dbReference>
<dbReference type="STRING" id="86259.A0A4Z1NT02"/>
<dbReference type="PROSITE" id="PS50213">
    <property type="entry name" value="FAS1"/>
    <property type="match status" value="1"/>
</dbReference>
<proteinExistence type="predicted"/>
<dbReference type="InterPro" id="IPR036378">
    <property type="entry name" value="FAS1_dom_sf"/>
</dbReference>
<dbReference type="AlphaFoldDB" id="A0A4Z1NT02"/>
<protein>
    <submittedName>
        <fullName evidence="4">Putative mitochondrial transport protein</fullName>
    </submittedName>
</protein>
<evidence type="ECO:0000313" key="5">
    <source>
        <dbReference type="Proteomes" id="UP000298493"/>
    </source>
</evidence>
<evidence type="ECO:0000256" key="1">
    <source>
        <dbReference type="SAM" id="Phobius"/>
    </source>
</evidence>
<sequence>MLVGTLICLSAAWLARAQTSKGLQSVLSSNGLSNFLLYLAQFPTLSDQLKNGNVTILAPSDTGIGAYLKSGEAVSNYSAELQANIQYHVLPGHFPGAQLKQAQQFLPTSAKDIPYNNVTGSNTPGLFRWPTDHFSVWVEEKFKPHINSTIYVIDSMLTLPLDYIVTAKRTGISNFVDLVASLPHDPSFATNSTIPYASNSTTEALYSIEAYHVLKGVFFSPDLADAKVFTKQNGASVTITVQDGDTFINDAKIIASDYLISEGVMHVLDKPLSPQRPEARPPPPSWKRHLPTGAYIGIAVVVVLVVFTVAVSLWHLVIRRRRDRCNQQENNNPFADERYIRNAELPDISRKFSGFHNNPKPLVGLHPESAIYHELGHNTSIKDKKRLEAREMYELG</sequence>
<keyword evidence="2" id="KW-0732">Signal</keyword>
<organism evidence="4 5">
    <name type="scientific">Venturia nashicola</name>
    <dbReference type="NCBI Taxonomy" id="86259"/>
    <lineage>
        <taxon>Eukaryota</taxon>
        <taxon>Fungi</taxon>
        <taxon>Dikarya</taxon>
        <taxon>Ascomycota</taxon>
        <taxon>Pezizomycotina</taxon>
        <taxon>Dothideomycetes</taxon>
        <taxon>Pleosporomycetidae</taxon>
        <taxon>Venturiales</taxon>
        <taxon>Venturiaceae</taxon>
        <taxon>Venturia</taxon>
    </lineage>
</organism>
<evidence type="ECO:0000256" key="2">
    <source>
        <dbReference type="SAM" id="SignalP"/>
    </source>
</evidence>
<dbReference type="PANTHER" id="PTHR10900">
    <property type="entry name" value="PERIOSTIN-RELATED"/>
    <property type="match status" value="1"/>
</dbReference>
<feature type="transmembrane region" description="Helical" evidence="1">
    <location>
        <begin position="294"/>
        <end position="317"/>
    </location>
</feature>
<dbReference type="SUPFAM" id="SSF82153">
    <property type="entry name" value="FAS1 domain"/>
    <property type="match status" value="2"/>
</dbReference>
<keyword evidence="1" id="KW-0472">Membrane</keyword>
<dbReference type="InterPro" id="IPR000782">
    <property type="entry name" value="FAS1_domain"/>
</dbReference>
<dbReference type="PANTHER" id="PTHR10900:SF77">
    <property type="entry name" value="FI19380P1"/>
    <property type="match status" value="1"/>
</dbReference>
<dbReference type="Proteomes" id="UP000298493">
    <property type="component" value="Unassembled WGS sequence"/>
</dbReference>
<comment type="caution">
    <text evidence="4">The sequence shown here is derived from an EMBL/GenBank/DDBJ whole genome shotgun (WGS) entry which is preliminary data.</text>
</comment>
<gene>
    <name evidence="4" type="ORF">E6O75_ATG10613</name>
</gene>
<dbReference type="InterPro" id="IPR050904">
    <property type="entry name" value="Adhesion/Biosynth-related"/>
</dbReference>